<evidence type="ECO:0000256" key="5">
    <source>
        <dbReference type="ARBA" id="ARBA00022725"/>
    </source>
</evidence>
<evidence type="ECO:0000313" key="12">
    <source>
        <dbReference type="Proteomes" id="UP000007266"/>
    </source>
</evidence>
<keyword evidence="3 10" id="KW-0716">Sensory transduction</keyword>
<reference evidence="11 12" key="1">
    <citation type="journal article" date="2008" name="Nature">
        <title>The genome of the model beetle and pest Tribolium castaneum.</title>
        <authorList>
            <consortium name="Tribolium Genome Sequencing Consortium"/>
            <person name="Richards S."/>
            <person name="Gibbs R.A."/>
            <person name="Weinstock G.M."/>
            <person name="Brown S.J."/>
            <person name="Denell R."/>
            <person name="Beeman R.W."/>
            <person name="Gibbs R."/>
            <person name="Beeman R.W."/>
            <person name="Brown S.J."/>
            <person name="Bucher G."/>
            <person name="Friedrich M."/>
            <person name="Grimmelikhuijzen C.J."/>
            <person name="Klingler M."/>
            <person name="Lorenzen M."/>
            <person name="Richards S."/>
            <person name="Roth S."/>
            <person name="Schroder R."/>
            <person name="Tautz D."/>
            <person name="Zdobnov E.M."/>
            <person name="Muzny D."/>
            <person name="Gibbs R.A."/>
            <person name="Weinstock G.M."/>
            <person name="Attaway T."/>
            <person name="Bell S."/>
            <person name="Buhay C.J."/>
            <person name="Chandrabose M.N."/>
            <person name="Chavez D."/>
            <person name="Clerk-Blankenburg K.P."/>
            <person name="Cree A."/>
            <person name="Dao M."/>
            <person name="Davis C."/>
            <person name="Chacko J."/>
            <person name="Dinh H."/>
            <person name="Dugan-Rocha S."/>
            <person name="Fowler G."/>
            <person name="Garner T.T."/>
            <person name="Garnes J."/>
            <person name="Gnirke A."/>
            <person name="Hawes A."/>
            <person name="Hernandez J."/>
            <person name="Hines S."/>
            <person name="Holder M."/>
            <person name="Hume J."/>
            <person name="Jhangiani S.N."/>
            <person name="Joshi V."/>
            <person name="Khan Z.M."/>
            <person name="Jackson L."/>
            <person name="Kovar C."/>
            <person name="Kowis A."/>
            <person name="Lee S."/>
            <person name="Lewis L.R."/>
            <person name="Margolis J."/>
            <person name="Morgan M."/>
            <person name="Nazareth L.V."/>
            <person name="Nguyen N."/>
            <person name="Okwuonu G."/>
            <person name="Parker D."/>
            <person name="Richards S."/>
            <person name="Ruiz S.J."/>
            <person name="Santibanez J."/>
            <person name="Savard J."/>
            <person name="Scherer S.E."/>
            <person name="Schneider B."/>
            <person name="Sodergren E."/>
            <person name="Tautz D."/>
            <person name="Vattahil S."/>
            <person name="Villasana D."/>
            <person name="White C.S."/>
            <person name="Wright R."/>
            <person name="Park Y."/>
            <person name="Beeman R.W."/>
            <person name="Lord J."/>
            <person name="Oppert B."/>
            <person name="Lorenzen M."/>
            <person name="Brown S."/>
            <person name="Wang L."/>
            <person name="Savard J."/>
            <person name="Tautz D."/>
            <person name="Richards S."/>
            <person name="Weinstock G."/>
            <person name="Gibbs R.A."/>
            <person name="Liu Y."/>
            <person name="Worley K."/>
            <person name="Weinstock G."/>
            <person name="Elsik C.G."/>
            <person name="Reese J.T."/>
            <person name="Elhaik E."/>
            <person name="Landan G."/>
            <person name="Graur D."/>
            <person name="Arensburger P."/>
            <person name="Atkinson P."/>
            <person name="Beeman R.W."/>
            <person name="Beidler J."/>
            <person name="Brown S.J."/>
            <person name="Demuth J.P."/>
            <person name="Drury D.W."/>
            <person name="Du Y.Z."/>
            <person name="Fujiwara H."/>
            <person name="Lorenzen M."/>
            <person name="Maselli V."/>
            <person name="Osanai M."/>
            <person name="Park Y."/>
            <person name="Robertson H.M."/>
            <person name="Tu Z."/>
            <person name="Wang J.J."/>
            <person name="Wang S."/>
            <person name="Richards S."/>
            <person name="Song H."/>
            <person name="Zhang L."/>
            <person name="Sodergren E."/>
            <person name="Werner D."/>
            <person name="Stanke M."/>
            <person name="Morgenstern B."/>
            <person name="Solovyev V."/>
            <person name="Kosarev P."/>
            <person name="Brown G."/>
            <person name="Chen H.C."/>
            <person name="Ermolaeva O."/>
            <person name="Hlavina W."/>
            <person name="Kapustin Y."/>
            <person name="Kiryutin B."/>
            <person name="Kitts P."/>
            <person name="Maglott D."/>
            <person name="Pruitt K."/>
            <person name="Sapojnikov V."/>
            <person name="Souvorov A."/>
            <person name="Mackey A.J."/>
            <person name="Waterhouse R.M."/>
            <person name="Wyder S."/>
            <person name="Zdobnov E.M."/>
            <person name="Zdobnov E.M."/>
            <person name="Wyder S."/>
            <person name="Kriventseva E.V."/>
            <person name="Kadowaki T."/>
            <person name="Bork P."/>
            <person name="Aranda M."/>
            <person name="Bao R."/>
            <person name="Beermann A."/>
            <person name="Berns N."/>
            <person name="Bolognesi R."/>
            <person name="Bonneton F."/>
            <person name="Bopp D."/>
            <person name="Brown S.J."/>
            <person name="Bucher G."/>
            <person name="Butts T."/>
            <person name="Chaumot A."/>
            <person name="Denell R.E."/>
            <person name="Ferrier D.E."/>
            <person name="Friedrich M."/>
            <person name="Gordon C.M."/>
            <person name="Jindra M."/>
            <person name="Klingler M."/>
            <person name="Lan Q."/>
            <person name="Lattorff H.M."/>
            <person name="Laudet V."/>
            <person name="von Levetsow C."/>
            <person name="Liu Z."/>
            <person name="Lutz R."/>
            <person name="Lynch J.A."/>
            <person name="da Fonseca R.N."/>
            <person name="Posnien N."/>
            <person name="Reuter R."/>
            <person name="Roth S."/>
            <person name="Savard J."/>
            <person name="Schinko J.B."/>
            <person name="Schmitt C."/>
            <person name="Schoppmeier M."/>
            <person name="Schroder R."/>
            <person name="Shippy T.D."/>
            <person name="Simonnet F."/>
            <person name="Marques-Souza H."/>
            <person name="Tautz D."/>
            <person name="Tomoyasu Y."/>
            <person name="Trauner J."/>
            <person name="Van der Zee M."/>
            <person name="Vervoort M."/>
            <person name="Wittkopp N."/>
            <person name="Wimmer E.A."/>
            <person name="Yang X."/>
            <person name="Jones A.K."/>
            <person name="Sattelle D.B."/>
            <person name="Ebert P.R."/>
            <person name="Nelson D."/>
            <person name="Scott J.G."/>
            <person name="Beeman R.W."/>
            <person name="Muthukrishnan S."/>
            <person name="Kramer K.J."/>
            <person name="Arakane Y."/>
            <person name="Beeman R.W."/>
            <person name="Zhu Q."/>
            <person name="Hogenkamp D."/>
            <person name="Dixit R."/>
            <person name="Oppert B."/>
            <person name="Jiang H."/>
            <person name="Zou Z."/>
            <person name="Marshall J."/>
            <person name="Elpidina E."/>
            <person name="Vinokurov K."/>
            <person name="Oppert C."/>
            <person name="Zou Z."/>
            <person name="Evans J."/>
            <person name="Lu Z."/>
            <person name="Zhao P."/>
            <person name="Sumathipala N."/>
            <person name="Altincicek B."/>
            <person name="Vilcinskas A."/>
            <person name="Williams M."/>
            <person name="Hultmark D."/>
            <person name="Hetru C."/>
            <person name="Jiang H."/>
            <person name="Grimmelikhuijzen C.J."/>
            <person name="Hauser F."/>
            <person name="Cazzamali G."/>
            <person name="Williamson M."/>
            <person name="Park Y."/>
            <person name="Li B."/>
            <person name="Tanaka Y."/>
            <person name="Predel R."/>
            <person name="Neupert S."/>
            <person name="Schachtner J."/>
            <person name="Verleyen P."/>
            <person name="Raible F."/>
            <person name="Bork P."/>
            <person name="Friedrich M."/>
            <person name="Walden K.K."/>
            <person name="Robertson H.M."/>
            <person name="Angeli S."/>
            <person name="Foret S."/>
            <person name="Bucher G."/>
            <person name="Schuetz S."/>
            <person name="Maleszka R."/>
            <person name="Wimmer E.A."/>
            <person name="Beeman R.W."/>
            <person name="Lorenzen M."/>
            <person name="Tomoyasu Y."/>
            <person name="Miller S.C."/>
            <person name="Grossmann D."/>
            <person name="Bucher G."/>
        </authorList>
    </citation>
    <scope>NUCLEOTIDE SEQUENCE [LARGE SCALE GENOMIC DNA]</scope>
    <source>
        <strain evidence="11 12">Georgia GA2</strain>
    </source>
</reference>
<protein>
    <recommendedName>
        <fullName evidence="10">Odorant receptor</fullName>
    </recommendedName>
</protein>
<dbReference type="GO" id="GO:0005886">
    <property type="term" value="C:plasma membrane"/>
    <property type="evidence" value="ECO:0000318"/>
    <property type="project" value="GO_Central"/>
</dbReference>
<reference evidence="11 12" key="2">
    <citation type="journal article" date="2010" name="Nucleic Acids Res.">
        <title>BeetleBase in 2010: revisions to provide comprehensive genomic information for Tribolium castaneum.</title>
        <authorList>
            <person name="Kim H.S."/>
            <person name="Murphy T."/>
            <person name="Xia J."/>
            <person name="Caragea D."/>
            <person name="Park Y."/>
            <person name="Beeman R.W."/>
            <person name="Lorenzen M.D."/>
            <person name="Butcher S."/>
            <person name="Manak J.R."/>
            <person name="Brown S.J."/>
        </authorList>
    </citation>
    <scope>NUCLEOTIDE SEQUENCE [LARGE SCALE GENOMIC DNA]</scope>
    <source>
        <strain evidence="11 12">Georgia GA2</strain>
    </source>
</reference>
<sequence length="384" mass="45402">MMCEFDDPFIVLRTLLFINVSYKVTIFWSIFIIIFYTIEICLEIYYMLTNFNINLLIRYGPITTFFLLMIVTAVLPVILGKEIFEVLAFQCNTRWPLNMIRKDAQTRLKRKCQTINGCLLCILVILLSALGVNIPYFGTQRELLICVRVFEEYFGEWAFIPYYLYLAGFPFLYYHFLRISFGFAYVFLEAQLQFFLIEEYLFETYQTDHEKHWKYLQDTRYQQQIGKSLRDCIAHHNDLTKLVKMSVNVTVTAMPIFLLIGIILYISSFAFIINFADTMTNILKIRVFLFLASTMSITILFCWTGQQLINVTSNIFFTLSGAPWYYWNLENVKILLTFLTNCTKNESIVLAGIRLDYRMFVSMCRISFSYALVLFKLRKRSLVY</sequence>
<keyword evidence="8 10" id="KW-0675">Receptor</keyword>
<feature type="transmembrane region" description="Helical" evidence="10">
    <location>
        <begin position="117"/>
        <end position="137"/>
    </location>
</feature>
<keyword evidence="2" id="KW-1003">Cell membrane</keyword>
<gene>
    <name evidence="11" type="primary">Or244</name>
    <name evidence="11" type="ORF">TcasGA2_TC030397</name>
</gene>
<dbReference type="PANTHER" id="PTHR21137:SF35">
    <property type="entry name" value="ODORANT RECEPTOR 19A-RELATED"/>
    <property type="match status" value="1"/>
</dbReference>
<name>D7EI07_TRICA</name>
<dbReference type="InterPro" id="IPR004117">
    <property type="entry name" value="7tm6_olfct_rcpt"/>
</dbReference>
<evidence type="ECO:0000256" key="6">
    <source>
        <dbReference type="ARBA" id="ARBA00022989"/>
    </source>
</evidence>
<evidence type="ECO:0000256" key="8">
    <source>
        <dbReference type="ARBA" id="ARBA00023170"/>
    </source>
</evidence>
<keyword evidence="6 10" id="KW-1133">Transmembrane helix</keyword>
<dbReference type="GO" id="GO:0050911">
    <property type="term" value="P:detection of chemical stimulus involved in sensory perception of smell"/>
    <property type="evidence" value="ECO:0000318"/>
    <property type="project" value="GO_Central"/>
</dbReference>
<evidence type="ECO:0000256" key="4">
    <source>
        <dbReference type="ARBA" id="ARBA00022692"/>
    </source>
</evidence>
<keyword evidence="5 10" id="KW-0552">Olfaction</keyword>
<dbReference type="EMBL" id="KQ972204">
    <property type="protein sequence ID" value="EFA12944.1"/>
    <property type="molecule type" value="Genomic_DNA"/>
</dbReference>
<organism evidence="11 12">
    <name type="scientific">Tribolium castaneum</name>
    <name type="common">Red flour beetle</name>
    <dbReference type="NCBI Taxonomy" id="7070"/>
    <lineage>
        <taxon>Eukaryota</taxon>
        <taxon>Metazoa</taxon>
        <taxon>Ecdysozoa</taxon>
        <taxon>Arthropoda</taxon>
        <taxon>Hexapoda</taxon>
        <taxon>Insecta</taxon>
        <taxon>Pterygota</taxon>
        <taxon>Neoptera</taxon>
        <taxon>Endopterygota</taxon>
        <taxon>Coleoptera</taxon>
        <taxon>Polyphaga</taxon>
        <taxon>Cucujiformia</taxon>
        <taxon>Tenebrionidae</taxon>
        <taxon>Tenebrionidae incertae sedis</taxon>
        <taxon>Tribolium</taxon>
    </lineage>
</organism>
<dbReference type="GO" id="GO:0005549">
    <property type="term" value="F:odorant binding"/>
    <property type="evidence" value="ECO:0007669"/>
    <property type="project" value="InterPro"/>
</dbReference>
<comment type="caution">
    <text evidence="10">Lacks conserved residue(s) required for the propagation of feature annotation.</text>
</comment>
<dbReference type="GO" id="GO:0007165">
    <property type="term" value="P:signal transduction"/>
    <property type="evidence" value="ECO:0007669"/>
    <property type="project" value="UniProtKB-KW"/>
</dbReference>
<feature type="transmembrane region" description="Helical" evidence="10">
    <location>
        <begin position="285"/>
        <end position="303"/>
    </location>
</feature>
<dbReference type="Proteomes" id="UP000007266">
    <property type="component" value="Unassembled WGS sequence"/>
</dbReference>
<accession>D7EI07</accession>
<keyword evidence="12" id="KW-1185">Reference proteome</keyword>
<feature type="transmembrane region" description="Helical" evidence="10">
    <location>
        <begin position="59"/>
        <end position="79"/>
    </location>
</feature>
<dbReference type="AlphaFoldDB" id="D7EI07"/>
<evidence type="ECO:0000256" key="9">
    <source>
        <dbReference type="ARBA" id="ARBA00023224"/>
    </source>
</evidence>
<feature type="transmembrane region" description="Helical" evidence="10">
    <location>
        <begin position="157"/>
        <end position="177"/>
    </location>
</feature>
<dbReference type="HOGENOM" id="CLU_059644_0_0_1"/>
<evidence type="ECO:0000313" key="11">
    <source>
        <dbReference type="EMBL" id="EFA12944.1"/>
    </source>
</evidence>
<evidence type="ECO:0000256" key="3">
    <source>
        <dbReference type="ARBA" id="ARBA00022606"/>
    </source>
</evidence>
<comment type="subcellular location">
    <subcellularLocation>
        <location evidence="1 10">Cell membrane</location>
        <topology evidence="1 10">Multi-pass membrane protein</topology>
    </subcellularLocation>
</comment>
<evidence type="ECO:0000256" key="1">
    <source>
        <dbReference type="ARBA" id="ARBA00004651"/>
    </source>
</evidence>
<dbReference type="InParanoid" id="D7EI07"/>
<evidence type="ECO:0000256" key="7">
    <source>
        <dbReference type="ARBA" id="ARBA00023136"/>
    </source>
</evidence>
<dbReference type="PANTHER" id="PTHR21137">
    <property type="entry name" value="ODORANT RECEPTOR"/>
    <property type="match status" value="1"/>
</dbReference>
<proteinExistence type="inferred from homology"/>
<comment type="similarity">
    <text evidence="10">Belongs to the insect chemoreceptor superfamily. Heteromeric odorant receptor channel (TC 1.A.69) family.</text>
</comment>
<dbReference type="GO" id="GO:0004984">
    <property type="term" value="F:olfactory receptor activity"/>
    <property type="evidence" value="ECO:0000318"/>
    <property type="project" value="GO_Central"/>
</dbReference>
<feature type="transmembrane region" description="Helical" evidence="10">
    <location>
        <begin position="249"/>
        <end position="273"/>
    </location>
</feature>
<dbReference type="OrthoDB" id="6783644at2759"/>
<keyword evidence="9 10" id="KW-0807">Transducer</keyword>
<keyword evidence="4 10" id="KW-0812">Transmembrane</keyword>
<evidence type="ECO:0000256" key="2">
    <source>
        <dbReference type="ARBA" id="ARBA00022475"/>
    </source>
</evidence>
<evidence type="ECO:0000256" key="10">
    <source>
        <dbReference type="RuleBase" id="RU351113"/>
    </source>
</evidence>
<dbReference type="PhylomeDB" id="D7EI07"/>
<keyword evidence="7 10" id="KW-0472">Membrane</keyword>
<feature type="transmembrane region" description="Helical" evidence="10">
    <location>
        <begin position="26"/>
        <end position="47"/>
    </location>
</feature>
<dbReference type="KEGG" id="tca:107398989"/>